<evidence type="ECO:0000313" key="2">
    <source>
        <dbReference type="Proteomes" id="UP000824533"/>
    </source>
</evidence>
<comment type="caution">
    <text evidence="1">The sequence shown here is derived from an EMBL/GenBank/DDBJ whole genome shotgun (WGS) entry which is preliminary data.</text>
</comment>
<accession>A0ACC1D9G6</accession>
<sequence>MDHIHIHLLMFHENRIFVCKCNNFVVMMSEVLKELVAKRGSLKGIITRLLVFILSDALEEANKAQLEVRLLRLQKTFSDLEDINNKISLLDPTDKEDISVFEDKFYEISAVLSERIERDKNVPRSQSNNHHRDIALPTIKIDPFDGKSCSGVYGDRYSQCIST</sequence>
<gene>
    <name evidence="1" type="ORF">K1T71_003874</name>
</gene>
<dbReference type="EMBL" id="CM034392">
    <property type="protein sequence ID" value="KAJ0180470.1"/>
    <property type="molecule type" value="Genomic_DNA"/>
</dbReference>
<name>A0ACC1D9G6_9NEOP</name>
<evidence type="ECO:0000313" key="1">
    <source>
        <dbReference type="EMBL" id="KAJ0180470.1"/>
    </source>
</evidence>
<organism evidence="1 2">
    <name type="scientific">Dendrolimus kikuchii</name>
    <dbReference type="NCBI Taxonomy" id="765133"/>
    <lineage>
        <taxon>Eukaryota</taxon>
        <taxon>Metazoa</taxon>
        <taxon>Ecdysozoa</taxon>
        <taxon>Arthropoda</taxon>
        <taxon>Hexapoda</taxon>
        <taxon>Insecta</taxon>
        <taxon>Pterygota</taxon>
        <taxon>Neoptera</taxon>
        <taxon>Endopterygota</taxon>
        <taxon>Lepidoptera</taxon>
        <taxon>Glossata</taxon>
        <taxon>Ditrysia</taxon>
        <taxon>Bombycoidea</taxon>
        <taxon>Lasiocampidae</taxon>
        <taxon>Dendrolimus</taxon>
    </lineage>
</organism>
<keyword evidence="2" id="KW-1185">Reference proteome</keyword>
<proteinExistence type="predicted"/>
<dbReference type="Proteomes" id="UP000824533">
    <property type="component" value="Linkage Group LG06"/>
</dbReference>
<reference evidence="1 2" key="1">
    <citation type="journal article" date="2021" name="Front. Genet.">
        <title>Chromosome-Level Genome Assembly Reveals Significant Gene Expansion in the Toll and IMD Signaling Pathways of Dendrolimus kikuchii.</title>
        <authorList>
            <person name="Zhou J."/>
            <person name="Wu P."/>
            <person name="Xiong Z."/>
            <person name="Liu N."/>
            <person name="Zhao N."/>
            <person name="Ji M."/>
            <person name="Qiu Y."/>
            <person name="Yang B."/>
        </authorList>
    </citation>
    <scope>NUCLEOTIDE SEQUENCE [LARGE SCALE GENOMIC DNA]</scope>
    <source>
        <strain evidence="1">Ann1</strain>
    </source>
</reference>
<protein>
    <submittedName>
        <fullName evidence="1">Uncharacterized protein</fullName>
    </submittedName>
</protein>